<sequence length="75" mass="8055">MYAVDLQVQCKVVSAYGAPRHNSSDNNLTKLGGKRSAANGRLVYGSPVPQFQMLGPDMSEHVQTSAFMLAQSNIA</sequence>
<evidence type="ECO:0000313" key="1">
    <source>
        <dbReference type="EMBL" id="KRZ80679.1"/>
    </source>
</evidence>
<reference evidence="1 2" key="1">
    <citation type="submission" date="2015-01" db="EMBL/GenBank/DDBJ databases">
        <title>Evolution of Trichinella species and genotypes.</title>
        <authorList>
            <person name="Korhonen P.K."/>
            <person name="Edoardo P."/>
            <person name="Giuseppe L.R."/>
            <person name="Gasser R.B."/>
        </authorList>
    </citation>
    <scope>NUCLEOTIDE SEQUENCE [LARGE SCALE GENOMIC DNA]</scope>
    <source>
        <strain evidence="1">ISS1980</strain>
    </source>
</reference>
<dbReference type="EMBL" id="JYDO01000001">
    <property type="protein sequence ID" value="KRZ80679.1"/>
    <property type="molecule type" value="Genomic_DNA"/>
</dbReference>
<keyword evidence="2" id="KW-1185">Reference proteome</keyword>
<name>A0A0V1N9L9_9BILA</name>
<comment type="caution">
    <text evidence="1">The sequence shown here is derived from an EMBL/GenBank/DDBJ whole genome shotgun (WGS) entry which is preliminary data.</text>
</comment>
<gene>
    <name evidence="1" type="ORF">T10_13324</name>
</gene>
<dbReference type="Proteomes" id="UP000054843">
    <property type="component" value="Unassembled WGS sequence"/>
</dbReference>
<organism evidence="1 2">
    <name type="scientific">Trichinella papuae</name>
    <dbReference type="NCBI Taxonomy" id="268474"/>
    <lineage>
        <taxon>Eukaryota</taxon>
        <taxon>Metazoa</taxon>
        <taxon>Ecdysozoa</taxon>
        <taxon>Nematoda</taxon>
        <taxon>Enoplea</taxon>
        <taxon>Dorylaimia</taxon>
        <taxon>Trichinellida</taxon>
        <taxon>Trichinellidae</taxon>
        <taxon>Trichinella</taxon>
    </lineage>
</organism>
<protein>
    <submittedName>
        <fullName evidence="1">Uncharacterized protein</fullName>
    </submittedName>
</protein>
<proteinExistence type="predicted"/>
<dbReference type="AlphaFoldDB" id="A0A0V1N9L9"/>
<accession>A0A0V1N9L9</accession>
<evidence type="ECO:0000313" key="2">
    <source>
        <dbReference type="Proteomes" id="UP000054843"/>
    </source>
</evidence>